<accession>A0ABR8AA76</accession>
<gene>
    <name evidence="3" type="ORF">H6G24_11815</name>
</gene>
<sequence length="88" mass="9357">MYQERHSIYQERLRQAKTAFNLAFGLTTISAIAGFAGIMLLFSGNISAGTITAAGGGIYGSVTASWLKLAKDSNDRLDQAARALEAES</sequence>
<proteinExistence type="predicted"/>
<evidence type="ECO:0000256" key="1">
    <source>
        <dbReference type="SAM" id="Phobius"/>
    </source>
</evidence>
<dbReference type="Proteomes" id="UP000658514">
    <property type="component" value="Unassembled WGS sequence"/>
</dbReference>
<dbReference type="Pfam" id="PF20712">
    <property type="entry name" value="CyanoTRADDas_TM"/>
    <property type="match status" value="1"/>
</dbReference>
<keyword evidence="1" id="KW-0472">Membrane</keyword>
<feature type="domain" description="Cyanobacterial TRADD-N associated 2 transmembrane" evidence="2">
    <location>
        <begin position="11"/>
        <end position="77"/>
    </location>
</feature>
<organism evidence="3 4">
    <name type="scientific">Calothrix parietina FACHB-288</name>
    <dbReference type="NCBI Taxonomy" id="2692896"/>
    <lineage>
        <taxon>Bacteria</taxon>
        <taxon>Bacillati</taxon>
        <taxon>Cyanobacteriota</taxon>
        <taxon>Cyanophyceae</taxon>
        <taxon>Nostocales</taxon>
        <taxon>Calotrichaceae</taxon>
        <taxon>Calothrix</taxon>
    </lineage>
</organism>
<comment type="caution">
    <text evidence="3">The sequence shown here is derived from an EMBL/GenBank/DDBJ whole genome shotgun (WGS) entry which is preliminary data.</text>
</comment>
<reference evidence="3 4" key="1">
    <citation type="journal article" date="2020" name="ISME J.">
        <title>Comparative genomics reveals insights into cyanobacterial evolution and habitat adaptation.</title>
        <authorList>
            <person name="Chen M.Y."/>
            <person name="Teng W.K."/>
            <person name="Zhao L."/>
            <person name="Hu C.X."/>
            <person name="Zhou Y.K."/>
            <person name="Han B.P."/>
            <person name="Song L.R."/>
            <person name="Shu W.S."/>
        </authorList>
    </citation>
    <scope>NUCLEOTIDE SEQUENCE [LARGE SCALE GENOMIC DNA]</scope>
    <source>
        <strain evidence="3 4">FACHB-288</strain>
    </source>
</reference>
<protein>
    <recommendedName>
        <fullName evidence="2">Cyanobacterial TRADD-N associated 2 transmembrane domain-containing protein</fullName>
    </recommendedName>
</protein>
<keyword evidence="4" id="KW-1185">Reference proteome</keyword>
<feature type="transmembrane region" description="Helical" evidence="1">
    <location>
        <begin position="20"/>
        <end position="42"/>
    </location>
</feature>
<evidence type="ECO:0000313" key="3">
    <source>
        <dbReference type="EMBL" id="MBD2196178.1"/>
    </source>
</evidence>
<name>A0ABR8AA76_9CYAN</name>
<evidence type="ECO:0000259" key="2">
    <source>
        <dbReference type="Pfam" id="PF20712"/>
    </source>
</evidence>
<feature type="transmembrane region" description="Helical" evidence="1">
    <location>
        <begin position="48"/>
        <end position="67"/>
    </location>
</feature>
<dbReference type="InterPro" id="IPR048567">
    <property type="entry name" value="CyanoTRADDas_TM"/>
</dbReference>
<keyword evidence="1" id="KW-0812">Transmembrane</keyword>
<dbReference type="EMBL" id="JACJQH010000016">
    <property type="protein sequence ID" value="MBD2196178.1"/>
    <property type="molecule type" value="Genomic_DNA"/>
</dbReference>
<evidence type="ECO:0000313" key="4">
    <source>
        <dbReference type="Proteomes" id="UP000658514"/>
    </source>
</evidence>
<keyword evidence="1" id="KW-1133">Transmembrane helix</keyword>